<comment type="caution">
    <text evidence="1">The sequence shown here is derived from an EMBL/GenBank/DDBJ whole genome shotgun (WGS) entry which is preliminary data.</text>
</comment>
<gene>
    <name evidence="1" type="ORF">GUJ93_ZPchr0010g10048</name>
</gene>
<sequence length="53" mass="6162">MCSARPLPCRLLRPGLAHCCLRHHARPQPRLPPLTWPWSCPMSPRHLPRHARP</sequence>
<organism evidence="1 2">
    <name type="scientific">Zizania palustris</name>
    <name type="common">Northern wild rice</name>
    <dbReference type="NCBI Taxonomy" id="103762"/>
    <lineage>
        <taxon>Eukaryota</taxon>
        <taxon>Viridiplantae</taxon>
        <taxon>Streptophyta</taxon>
        <taxon>Embryophyta</taxon>
        <taxon>Tracheophyta</taxon>
        <taxon>Spermatophyta</taxon>
        <taxon>Magnoliopsida</taxon>
        <taxon>Liliopsida</taxon>
        <taxon>Poales</taxon>
        <taxon>Poaceae</taxon>
        <taxon>BOP clade</taxon>
        <taxon>Oryzoideae</taxon>
        <taxon>Oryzeae</taxon>
        <taxon>Zizaniinae</taxon>
        <taxon>Zizania</taxon>
    </lineage>
</organism>
<evidence type="ECO:0000313" key="2">
    <source>
        <dbReference type="Proteomes" id="UP000729402"/>
    </source>
</evidence>
<evidence type="ECO:0000313" key="1">
    <source>
        <dbReference type="EMBL" id="KAG8087788.1"/>
    </source>
</evidence>
<name>A0A8J5WBN1_ZIZPA</name>
<dbReference type="EMBL" id="JAAALK010000082">
    <property type="protein sequence ID" value="KAG8087788.1"/>
    <property type="molecule type" value="Genomic_DNA"/>
</dbReference>
<reference evidence="1" key="1">
    <citation type="journal article" date="2021" name="bioRxiv">
        <title>Whole Genome Assembly and Annotation of Northern Wild Rice, Zizania palustris L., Supports a Whole Genome Duplication in the Zizania Genus.</title>
        <authorList>
            <person name="Haas M."/>
            <person name="Kono T."/>
            <person name="Macchietto M."/>
            <person name="Millas R."/>
            <person name="McGilp L."/>
            <person name="Shao M."/>
            <person name="Duquette J."/>
            <person name="Hirsch C.N."/>
            <person name="Kimball J."/>
        </authorList>
    </citation>
    <scope>NUCLEOTIDE SEQUENCE</scope>
    <source>
        <tissue evidence="1">Fresh leaf tissue</tissue>
    </source>
</reference>
<reference evidence="1" key="2">
    <citation type="submission" date="2021-02" db="EMBL/GenBank/DDBJ databases">
        <authorList>
            <person name="Kimball J.A."/>
            <person name="Haas M.W."/>
            <person name="Macchietto M."/>
            <person name="Kono T."/>
            <person name="Duquette J."/>
            <person name="Shao M."/>
        </authorList>
    </citation>
    <scope>NUCLEOTIDE SEQUENCE</scope>
    <source>
        <tissue evidence="1">Fresh leaf tissue</tissue>
    </source>
</reference>
<proteinExistence type="predicted"/>
<dbReference type="Proteomes" id="UP000729402">
    <property type="component" value="Unassembled WGS sequence"/>
</dbReference>
<keyword evidence="2" id="KW-1185">Reference proteome</keyword>
<protein>
    <submittedName>
        <fullName evidence="1">Uncharacterized protein</fullName>
    </submittedName>
</protein>
<accession>A0A8J5WBN1</accession>
<dbReference type="AlphaFoldDB" id="A0A8J5WBN1"/>